<name>A0A7X2P6J8_9FIRM</name>
<dbReference type="EMBL" id="VUMV01000001">
    <property type="protein sequence ID" value="MST81167.1"/>
    <property type="molecule type" value="Genomic_DNA"/>
</dbReference>
<feature type="domain" description="NYN" evidence="2">
    <location>
        <begin position="119"/>
        <end position="194"/>
    </location>
</feature>
<keyword evidence="4" id="KW-1185">Reference proteome</keyword>
<proteinExistence type="predicted"/>
<dbReference type="Proteomes" id="UP000466864">
    <property type="component" value="Unassembled WGS sequence"/>
</dbReference>
<sequence length="237" mass="27320">MMKTAILVDGGFYRKRASYLWGKKDPDKRASELIAYCNAHLKHEQRFEPLRTLYRIFYYDCPPLDKTIYHPLLQRGIDFRHSETFGWTNSFFDELKKQRKVALRLGELSEENASYRLNSEKLKRLLSGEIGIADLTEKDFQVNFQQKGVDMKIGLDIASLSYKRQVDQIILIAGDSDFVPASKLARREGIDFILDPMQANIKDSLFEHIDGLHSPWGKSSKNSDRTTPGKPRENSVS</sequence>
<organism evidence="3 4">
    <name type="scientific">Bilifractor porci</name>
    <dbReference type="NCBI Taxonomy" id="2606636"/>
    <lineage>
        <taxon>Bacteria</taxon>
        <taxon>Bacillati</taxon>
        <taxon>Bacillota</taxon>
        <taxon>Clostridia</taxon>
        <taxon>Lachnospirales</taxon>
        <taxon>Lachnospiraceae</taxon>
        <taxon>Bilifractor</taxon>
    </lineage>
</organism>
<evidence type="ECO:0000313" key="3">
    <source>
        <dbReference type="EMBL" id="MST81167.1"/>
    </source>
</evidence>
<protein>
    <submittedName>
        <fullName evidence="3">NYN domain-containing protein</fullName>
    </submittedName>
</protein>
<evidence type="ECO:0000313" key="4">
    <source>
        <dbReference type="Proteomes" id="UP000466864"/>
    </source>
</evidence>
<evidence type="ECO:0000259" key="2">
    <source>
        <dbReference type="Pfam" id="PF01936"/>
    </source>
</evidence>
<dbReference type="AlphaFoldDB" id="A0A7X2P6J8"/>
<dbReference type="GO" id="GO:0004540">
    <property type="term" value="F:RNA nuclease activity"/>
    <property type="evidence" value="ECO:0007669"/>
    <property type="project" value="InterPro"/>
</dbReference>
<gene>
    <name evidence="3" type="ORF">FYJ60_02300</name>
</gene>
<dbReference type="InterPro" id="IPR021139">
    <property type="entry name" value="NYN"/>
</dbReference>
<dbReference type="Pfam" id="PF01936">
    <property type="entry name" value="NYN"/>
    <property type="match status" value="1"/>
</dbReference>
<evidence type="ECO:0000256" key="1">
    <source>
        <dbReference type="SAM" id="MobiDB-lite"/>
    </source>
</evidence>
<dbReference type="Gene3D" id="3.40.50.1010">
    <property type="entry name" value="5'-nuclease"/>
    <property type="match status" value="1"/>
</dbReference>
<dbReference type="CDD" id="cd18722">
    <property type="entry name" value="PIN_NicB-like"/>
    <property type="match status" value="1"/>
</dbReference>
<reference evidence="3 4" key="1">
    <citation type="submission" date="2019-08" db="EMBL/GenBank/DDBJ databases">
        <title>In-depth cultivation of the pig gut microbiome towards novel bacterial diversity and tailored functional studies.</title>
        <authorList>
            <person name="Wylensek D."/>
            <person name="Hitch T.C.A."/>
            <person name="Clavel T."/>
        </authorList>
    </citation>
    <scope>NUCLEOTIDE SEQUENCE [LARGE SCALE GENOMIC DNA]</scope>
    <source>
        <strain evidence="3 4">Oil+RF-744-WCA-WT-13</strain>
    </source>
</reference>
<feature type="region of interest" description="Disordered" evidence="1">
    <location>
        <begin position="216"/>
        <end position="237"/>
    </location>
</feature>
<accession>A0A7X2P6J8</accession>
<comment type="caution">
    <text evidence="3">The sequence shown here is derived from an EMBL/GenBank/DDBJ whole genome shotgun (WGS) entry which is preliminary data.</text>
</comment>